<evidence type="ECO:0000313" key="13">
    <source>
        <dbReference type="EMBL" id="PVD21971.1"/>
    </source>
</evidence>
<dbReference type="AlphaFoldDB" id="A0A2T7NLD4"/>
<dbReference type="InterPro" id="IPR006573">
    <property type="entry name" value="NHR_dom"/>
</dbReference>
<evidence type="ECO:0000256" key="1">
    <source>
        <dbReference type="ARBA" id="ARBA00004651"/>
    </source>
</evidence>
<evidence type="ECO:0000256" key="6">
    <source>
        <dbReference type="ARBA" id="ARBA00023065"/>
    </source>
</evidence>
<feature type="domain" description="NHR" evidence="12">
    <location>
        <begin position="654"/>
        <end position="810"/>
    </location>
</feature>
<dbReference type="Pfam" id="PF07177">
    <property type="entry name" value="Neuralized"/>
    <property type="match status" value="1"/>
</dbReference>
<organism evidence="13 14">
    <name type="scientific">Pomacea canaliculata</name>
    <name type="common">Golden apple snail</name>
    <dbReference type="NCBI Taxonomy" id="400727"/>
    <lineage>
        <taxon>Eukaryota</taxon>
        <taxon>Metazoa</taxon>
        <taxon>Spiralia</taxon>
        <taxon>Lophotrochozoa</taxon>
        <taxon>Mollusca</taxon>
        <taxon>Gastropoda</taxon>
        <taxon>Caenogastropoda</taxon>
        <taxon>Architaenioglossa</taxon>
        <taxon>Ampullarioidea</taxon>
        <taxon>Ampullariidae</taxon>
        <taxon>Pomacea</taxon>
    </lineage>
</organism>
<keyword evidence="4 10" id="KW-0812">Transmembrane</keyword>
<dbReference type="EMBL" id="PZQS01000011">
    <property type="protein sequence ID" value="PVD21971.1"/>
    <property type="molecule type" value="Genomic_DNA"/>
</dbReference>
<dbReference type="CDD" id="cd19757">
    <property type="entry name" value="Bbox1"/>
    <property type="match status" value="1"/>
</dbReference>
<evidence type="ECO:0000313" key="14">
    <source>
        <dbReference type="Proteomes" id="UP000245119"/>
    </source>
</evidence>
<keyword evidence="3" id="KW-1003">Cell membrane</keyword>
<evidence type="ECO:0000256" key="3">
    <source>
        <dbReference type="ARBA" id="ARBA00022475"/>
    </source>
</evidence>
<reference evidence="13 14" key="1">
    <citation type="submission" date="2018-04" db="EMBL/GenBank/DDBJ databases">
        <title>The genome of golden apple snail Pomacea canaliculata provides insight into stress tolerance and invasive adaptation.</title>
        <authorList>
            <person name="Liu C."/>
            <person name="Liu B."/>
            <person name="Ren Y."/>
            <person name="Zhang Y."/>
            <person name="Wang H."/>
            <person name="Li S."/>
            <person name="Jiang F."/>
            <person name="Yin L."/>
            <person name="Zhang G."/>
            <person name="Qian W."/>
            <person name="Fan W."/>
        </authorList>
    </citation>
    <scope>NUCLEOTIDE SEQUENCE [LARGE SCALE GENOMIC DNA]</scope>
    <source>
        <strain evidence="13">SZHN2017</strain>
        <tissue evidence="13">Muscle</tissue>
    </source>
</reference>
<dbReference type="PROSITE" id="PS50119">
    <property type="entry name" value="ZF_BBOX"/>
    <property type="match status" value="1"/>
</dbReference>
<feature type="transmembrane region" description="Helical" evidence="10">
    <location>
        <begin position="204"/>
        <end position="226"/>
    </location>
</feature>
<keyword evidence="9" id="KW-0862">Zinc</keyword>
<evidence type="ECO:0000256" key="9">
    <source>
        <dbReference type="PROSITE-ProRule" id="PRU00024"/>
    </source>
</evidence>
<dbReference type="PROSITE" id="PS51065">
    <property type="entry name" value="NHR"/>
    <property type="match status" value="1"/>
</dbReference>
<dbReference type="InterPro" id="IPR000315">
    <property type="entry name" value="Znf_B-box"/>
</dbReference>
<dbReference type="PANTHER" id="PTHR11893">
    <property type="entry name" value="INNEXIN"/>
    <property type="match status" value="1"/>
</dbReference>
<dbReference type="InterPro" id="IPR043136">
    <property type="entry name" value="B30.2/SPRY_sf"/>
</dbReference>
<dbReference type="Pfam" id="PF00876">
    <property type="entry name" value="Innexin"/>
    <property type="match status" value="1"/>
</dbReference>
<keyword evidence="9" id="KW-0479">Metal-binding</keyword>
<evidence type="ECO:0000259" key="12">
    <source>
        <dbReference type="PROSITE" id="PS51065"/>
    </source>
</evidence>
<dbReference type="PRINTS" id="PR01262">
    <property type="entry name" value="INNEXIN"/>
</dbReference>
<evidence type="ECO:0000256" key="5">
    <source>
        <dbReference type="ARBA" id="ARBA00022989"/>
    </source>
</evidence>
<evidence type="ECO:0000256" key="4">
    <source>
        <dbReference type="ARBA" id="ARBA00022692"/>
    </source>
</evidence>
<protein>
    <recommendedName>
        <fullName evidence="10">Innexin</fullName>
    </recommendedName>
</protein>
<evidence type="ECO:0000259" key="11">
    <source>
        <dbReference type="PROSITE" id="PS50119"/>
    </source>
</evidence>
<dbReference type="SUPFAM" id="SSF57845">
    <property type="entry name" value="B-box zinc-binding domain"/>
    <property type="match status" value="1"/>
</dbReference>
<dbReference type="GO" id="GO:0005886">
    <property type="term" value="C:plasma membrane"/>
    <property type="evidence" value="ECO:0007669"/>
    <property type="project" value="UniProtKB-SubCell"/>
</dbReference>
<evidence type="ECO:0000256" key="7">
    <source>
        <dbReference type="ARBA" id="ARBA00023136"/>
    </source>
</evidence>
<dbReference type="Gene3D" id="2.60.120.920">
    <property type="match status" value="1"/>
</dbReference>
<dbReference type="PROSITE" id="PS51013">
    <property type="entry name" value="PANNEXIN"/>
    <property type="match status" value="1"/>
</dbReference>
<dbReference type="Proteomes" id="UP000245119">
    <property type="component" value="Linkage Group LG11"/>
</dbReference>
<evidence type="ECO:0000256" key="10">
    <source>
        <dbReference type="RuleBase" id="RU010713"/>
    </source>
</evidence>
<feature type="transmembrane region" description="Helical" evidence="10">
    <location>
        <begin position="130"/>
        <end position="149"/>
    </location>
</feature>
<gene>
    <name evidence="10" type="primary">inx</name>
    <name evidence="13" type="ORF">C0Q70_17774</name>
</gene>
<dbReference type="GO" id="GO:0005921">
    <property type="term" value="C:gap junction"/>
    <property type="evidence" value="ECO:0007669"/>
    <property type="project" value="UniProtKB-UniRule"/>
</dbReference>
<comment type="function">
    <text evidence="10">Structural component of the gap junctions.</text>
</comment>
<keyword evidence="14" id="KW-1185">Reference proteome</keyword>
<feature type="domain" description="B box-type" evidence="11">
    <location>
        <begin position="436"/>
        <end position="470"/>
    </location>
</feature>
<dbReference type="SMART" id="SM00588">
    <property type="entry name" value="NEUZ"/>
    <property type="match status" value="1"/>
</dbReference>
<sequence length="831" mass="94638">MVKSSEPFDKMINTELHSTIRDDDGIDQLHHFVTVTLYVLCATVAGFKEYFPNMIWRELNAGSNIVKIVQILKDVTFEKKDEKRQRLQQVAFFLEQWLRIHRKPRWFMRYLSTFYLMTKALYLLNTFMQFFILSIFLHTNFFIYGLRLLNSYSEGKSDTHSKSMFPTVVMCHFRTYQDHRTTGRWVQCVLTINLFLEQLFLIEWLWLLLLLTVTTFSFIVWCFKILQTQTALKFVRHYMRLFCCVPATASKSCSVEEFVTEYLGSDGVFVLRILSVNTNEVVVSELVAELWKRYLSFKIKEVGRASPTSFQQEIPFNLGDTVKMRHFLDDTKPDAGCPLCRCLITEVQGQVNPTSVDVADALPTDFMMQALVESARVLAKDPVSCACEDVAADSICVECLDMLCLSCCRAHKKTTVSRHHNVESLSTVTPERLAASRPALCADHGDKQAEFFCIDHRRAVCASCCIIKHRECSEVREMNDEIALAENSLKVLTIRLVNGEQRLERAIAQLEARVRDDYLSELEDIKQANIACDRLQKLVEATRDKIKQTIGSLHFRAMKSLLSVKGSLCTQLSKLKAHKQVAMRATTVAVRPSLIYANEALTDRVNNLDLDVDFEVDVSTNPSMNIRGCEELVRWVEKELAMMGQQTKAPETLQLTFHANRGNSILLTHDKKTAERVAADNAVFSMGGVVVSCEALEDNWLYQVRVDKTDRKWKKMLYGVAGLHPSNLSIQQQILEMADSIIIKEFGLLTTAEGNVKEGSVIGMTVDSSNNLHLYFDGKEVGVTAQNVPRPCYAVFDLCNQVVKVTALPVVKLETGRPESREMSWKIVKEK</sequence>
<name>A0A2T7NLD4_POMCA</name>
<evidence type="ECO:0000256" key="2">
    <source>
        <dbReference type="ARBA" id="ARBA00022448"/>
    </source>
</evidence>
<keyword evidence="9" id="KW-0863">Zinc-finger</keyword>
<evidence type="ECO:0000256" key="8">
    <source>
        <dbReference type="ARBA" id="ARBA00023303"/>
    </source>
</evidence>
<dbReference type="GO" id="GO:0008270">
    <property type="term" value="F:zinc ion binding"/>
    <property type="evidence" value="ECO:0007669"/>
    <property type="project" value="UniProtKB-KW"/>
</dbReference>
<dbReference type="OrthoDB" id="6094186at2759"/>
<dbReference type="Gene3D" id="3.30.160.60">
    <property type="entry name" value="Classic Zinc Finger"/>
    <property type="match status" value="1"/>
</dbReference>
<comment type="similarity">
    <text evidence="10">Belongs to the pannexin family.</text>
</comment>
<feature type="transmembrane region" description="Helical" evidence="10">
    <location>
        <begin position="29"/>
        <end position="47"/>
    </location>
</feature>
<keyword evidence="2 10" id="KW-0813">Transport</keyword>
<dbReference type="InterPro" id="IPR000990">
    <property type="entry name" value="Innexin"/>
</dbReference>
<comment type="subcellular location">
    <subcellularLocation>
        <location evidence="1 10">Cell membrane</location>
        <topology evidence="1 10">Multi-pass membrane protein</topology>
    </subcellularLocation>
</comment>
<keyword evidence="8 10" id="KW-0407">Ion channel</keyword>
<dbReference type="GO" id="GO:0034220">
    <property type="term" value="P:monoatomic ion transmembrane transport"/>
    <property type="evidence" value="ECO:0007669"/>
    <property type="project" value="UniProtKB-KW"/>
</dbReference>
<dbReference type="PANTHER" id="PTHR11893:SF36">
    <property type="entry name" value="INNEXIN-5"/>
    <property type="match status" value="1"/>
</dbReference>
<keyword evidence="7 10" id="KW-0472">Membrane</keyword>
<proteinExistence type="inferred from homology"/>
<feature type="transmembrane region" description="Helical" evidence="10">
    <location>
        <begin position="106"/>
        <end position="124"/>
    </location>
</feature>
<comment type="caution">
    <text evidence="13">The sequence shown here is derived from an EMBL/GenBank/DDBJ whole genome shotgun (WGS) entry which is preliminary data.</text>
</comment>
<accession>A0A2T7NLD4</accession>
<keyword evidence="5 10" id="KW-1133">Transmembrane helix</keyword>
<keyword evidence="6 10" id="KW-0406">Ion transport</keyword>